<dbReference type="PANTHER" id="PTHR47271">
    <property type="entry name" value="ARGININE DEIMINASE"/>
    <property type="match status" value="1"/>
</dbReference>
<name>A0AAE0KT07_9CHLO</name>
<dbReference type="EMBL" id="LGRX02018601">
    <property type="protein sequence ID" value="KAK3259623.1"/>
    <property type="molecule type" value="Genomic_DNA"/>
</dbReference>
<comment type="caution">
    <text evidence="1">The sequence shown here is derived from an EMBL/GenBank/DDBJ whole genome shotgun (WGS) entry which is preliminary data.</text>
</comment>
<proteinExistence type="predicted"/>
<dbReference type="Proteomes" id="UP001190700">
    <property type="component" value="Unassembled WGS sequence"/>
</dbReference>
<dbReference type="Pfam" id="PF02274">
    <property type="entry name" value="ADI"/>
    <property type="match status" value="1"/>
</dbReference>
<evidence type="ECO:0000313" key="2">
    <source>
        <dbReference type="Proteomes" id="UP001190700"/>
    </source>
</evidence>
<dbReference type="Gene3D" id="3.75.10.10">
    <property type="entry name" value="L-arginine/glycine Amidinotransferase, Chain A"/>
    <property type="match status" value="1"/>
</dbReference>
<gene>
    <name evidence="1" type="ORF">CYMTET_31389</name>
</gene>
<dbReference type="SUPFAM" id="SSF55909">
    <property type="entry name" value="Pentein"/>
    <property type="match status" value="1"/>
</dbReference>
<dbReference type="PANTHER" id="PTHR47271:SF2">
    <property type="entry name" value="ARGININE DEIMINASE"/>
    <property type="match status" value="1"/>
</dbReference>
<evidence type="ECO:0008006" key="3">
    <source>
        <dbReference type="Google" id="ProtNLM"/>
    </source>
</evidence>
<reference evidence="1 2" key="1">
    <citation type="journal article" date="2015" name="Genome Biol. Evol.">
        <title>Comparative Genomics of a Bacterivorous Green Alga Reveals Evolutionary Causalities and Consequences of Phago-Mixotrophic Mode of Nutrition.</title>
        <authorList>
            <person name="Burns J.A."/>
            <person name="Paasch A."/>
            <person name="Narechania A."/>
            <person name="Kim E."/>
        </authorList>
    </citation>
    <scope>NUCLEOTIDE SEQUENCE [LARGE SCALE GENOMIC DNA]</scope>
    <source>
        <strain evidence="1 2">PLY_AMNH</strain>
    </source>
</reference>
<evidence type="ECO:0000313" key="1">
    <source>
        <dbReference type="EMBL" id="KAK3259623.1"/>
    </source>
</evidence>
<organism evidence="1 2">
    <name type="scientific">Cymbomonas tetramitiformis</name>
    <dbReference type="NCBI Taxonomy" id="36881"/>
    <lineage>
        <taxon>Eukaryota</taxon>
        <taxon>Viridiplantae</taxon>
        <taxon>Chlorophyta</taxon>
        <taxon>Pyramimonadophyceae</taxon>
        <taxon>Pyramimonadales</taxon>
        <taxon>Pyramimonadaceae</taxon>
        <taxon>Cymbomonas</taxon>
    </lineage>
</organism>
<protein>
    <recommendedName>
        <fullName evidence="3">Arginine deiminase</fullName>
    </recommendedName>
</protein>
<dbReference type="GO" id="GO:0019546">
    <property type="term" value="P:L-arginine deiminase pathway"/>
    <property type="evidence" value="ECO:0007669"/>
    <property type="project" value="TreeGrafter"/>
</dbReference>
<keyword evidence="2" id="KW-1185">Reference proteome</keyword>
<accession>A0AAE0KT07</accession>
<dbReference type="AlphaFoldDB" id="A0AAE0KT07"/>
<sequence>MCGLGCCQRDEFEQCQDRMHLDCLFNILDEDLTVLAEDVMPDKDGNLAEFRRMVDEYEFSKDRSCAETGHYYLKRRGVEFTQYLTENGFGIIPVSRKHQLEYGCNVLNLGNGNILACHKEASRAIVKDPRFKGKVQLLDFASITAMYGGLHCSSQVVKRSAV</sequence>
<dbReference type="GO" id="GO:0016990">
    <property type="term" value="F:arginine deiminase activity"/>
    <property type="evidence" value="ECO:0007669"/>
    <property type="project" value="TreeGrafter"/>
</dbReference>